<sequence>MASATEVALVTGGARRIGRAIVLRLAEAGYAVAIHCNGSRAEALALAEEIGAAGGRAHVVAADLVDPAAVEGIVPEAETALGPVSLLVNSASSFLVDDLLALDVQTWNRQFSINLRAPSVLAGAMANRLPADRQGAIVNIVDQRVWKLTPQYYSYTLTKAALLTATTTMAQALAPRIRVNAVGPGPTFANPHDGEALLATEAGGTPLARKVEADDIAEAVLYLARAKAVTGQMIAVDAGQHIAWRTPDIVG</sequence>
<dbReference type="SUPFAM" id="SSF51735">
    <property type="entry name" value="NAD(P)-binding Rossmann-fold domains"/>
    <property type="match status" value="1"/>
</dbReference>
<evidence type="ECO:0000313" key="3">
    <source>
        <dbReference type="EMBL" id="MFC5418830.1"/>
    </source>
</evidence>
<reference evidence="4" key="1">
    <citation type="journal article" date="2019" name="Int. J. Syst. Evol. Microbiol.">
        <title>The Global Catalogue of Microorganisms (GCM) 10K type strain sequencing project: providing services to taxonomists for standard genome sequencing and annotation.</title>
        <authorList>
            <consortium name="The Broad Institute Genomics Platform"/>
            <consortium name="The Broad Institute Genome Sequencing Center for Infectious Disease"/>
            <person name="Wu L."/>
            <person name="Ma J."/>
        </authorList>
    </citation>
    <scope>NUCLEOTIDE SEQUENCE [LARGE SCALE GENOMIC DNA]</scope>
    <source>
        <strain evidence="4">NCAIM B.01391</strain>
    </source>
</reference>
<dbReference type="Proteomes" id="UP001596053">
    <property type="component" value="Unassembled WGS sequence"/>
</dbReference>
<dbReference type="RefSeq" id="WP_377796253.1">
    <property type="nucleotide sequence ID" value="NZ_JBHSLW010000006.1"/>
</dbReference>
<evidence type="ECO:0000313" key="4">
    <source>
        <dbReference type="Proteomes" id="UP001596053"/>
    </source>
</evidence>
<keyword evidence="4" id="KW-1185">Reference proteome</keyword>
<dbReference type="PANTHER" id="PTHR43639">
    <property type="entry name" value="OXIDOREDUCTASE, SHORT-CHAIN DEHYDROGENASE/REDUCTASE FAMILY (AFU_ORTHOLOGUE AFUA_5G02870)"/>
    <property type="match status" value="1"/>
</dbReference>
<accession>A0ABW0IPG6</accession>
<proteinExistence type="inferred from homology"/>
<organism evidence="3 4">
    <name type="scientific">Bosea eneae</name>
    <dbReference type="NCBI Taxonomy" id="151454"/>
    <lineage>
        <taxon>Bacteria</taxon>
        <taxon>Pseudomonadati</taxon>
        <taxon>Pseudomonadota</taxon>
        <taxon>Alphaproteobacteria</taxon>
        <taxon>Hyphomicrobiales</taxon>
        <taxon>Boseaceae</taxon>
        <taxon>Bosea</taxon>
    </lineage>
</organism>
<protein>
    <submittedName>
        <fullName evidence="3">SDR family oxidoreductase</fullName>
    </submittedName>
</protein>
<gene>
    <name evidence="3" type="ORF">ACFPOB_04545</name>
</gene>
<comment type="similarity">
    <text evidence="1">Belongs to the short-chain dehydrogenases/reductases (SDR) family.</text>
</comment>
<dbReference type="InterPro" id="IPR002347">
    <property type="entry name" value="SDR_fam"/>
</dbReference>
<dbReference type="PRINTS" id="PR00080">
    <property type="entry name" value="SDRFAMILY"/>
</dbReference>
<dbReference type="Gene3D" id="3.40.50.720">
    <property type="entry name" value="NAD(P)-binding Rossmann-like Domain"/>
    <property type="match status" value="1"/>
</dbReference>
<name>A0ABW0IPG6_9HYPH</name>
<dbReference type="PANTHER" id="PTHR43639:SF1">
    <property type="entry name" value="SHORT-CHAIN DEHYDROGENASE_REDUCTASE FAMILY PROTEIN"/>
    <property type="match status" value="1"/>
</dbReference>
<dbReference type="PRINTS" id="PR00081">
    <property type="entry name" value="GDHRDH"/>
</dbReference>
<dbReference type="Pfam" id="PF13561">
    <property type="entry name" value="adh_short_C2"/>
    <property type="match status" value="1"/>
</dbReference>
<comment type="caution">
    <text evidence="3">The sequence shown here is derived from an EMBL/GenBank/DDBJ whole genome shotgun (WGS) entry which is preliminary data.</text>
</comment>
<dbReference type="NCBIfam" id="NF006597">
    <property type="entry name" value="PRK09134.1"/>
    <property type="match status" value="1"/>
</dbReference>
<evidence type="ECO:0000256" key="2">
    <source>
        <dbReference type="ARBA" id="ARBA00023002"/>
    </source>
</evidence>
<dbReference type="EMBL" id="JBHSLW010000006">
    <property type="protein sequence ID" value="MFC5418830.1"/>
    <property type="molecule type" value="Genomic_DNA"/>
</dbReference>
<keyword evidence="2" id="KW-0560">Oxidoreductase</keyword>
<evidence type="ECO:0000256" key="1">
    <source>
        <dbReference type="ARBA" id="ARBA00006484"/>
    </source>
</evidence>
<dbReference type="InterPro" id="IPR036291">
    <property type="entry name" value="NAD(P)-bd_dom_sf"/>
</dbReference>